<dbReference type="Gene3D" id="1.20.1330.10">
    <property type="entry name" value="f41 fragment of flagellin, N-terminal domain"/>
    <property type="match status" value="1"/>
</dbReference>
<keyword evidence="3" id="KW-0975">Bacterial flagellum</keyword>
<evidence type="ECO:0000313" key="5">
    <source>
        <dbReference type="EMBL" id="XBO40301.1"/>
    </source>
</evidence>
<comment type="similarity">
    <text evidence="2">Belongs to the bacterial flagellin family.</text>
</comment>
<evidence type="ECO:0000256" key="3">
    <source>
        <dbReference type="ARBA" id="ARBA00023143"/>
    </source>
</evidence>
<reference evidence="5" key="1">
    <citation type="submission" date="2024-05" db="EMBL/GenBank/DDBJ databases">
        <authorList>
            <person name="Kim S."/>
            <person name="Heo J."/>
            <person name="Choi H."/>
            <person name="Choi Y."/>
            <person name="Kwon S.-W."/>
            <person name="Kim Y."/>
        </authorList>
    </citation>
    <scope>NUCLEOTIDE SEQUENCE</scope>
    <source>
        <strain evidence="5">KACC 23698</strain>
    </source>
</reference>
<name>A0AAU7JJ36_9HYPH</name>
<gene>
    <name evidence="5" type="ORF">ABEG18_05835</name>
</gene>
<dbReference type="GO" id="GO:0005576">
    <property type="term" value="C:extracellular region"/>
    <property type="evidence" value="ECO:0007669"/>
    <property type="project" value="UniProtKB-SubCell"/>
</dbReference>
<evidence type="ECO:0000256" key="2">
    <source>
        <dbReference type="ARBA" id="ARBA00005709"/>
    </source>
</evidence>
<dbReference type="EMBL" id="CP157484">
    <property type="protein sequence ID" value="XBO40301.1"/>
    <property type="molecule type" value="Genomic_DNA"/>
</dbReference>
<sequence length="441" mass="44610">MVAISTGVRNALSSLQSVQSQSQVAQQHLATGRKVNSAVDNAVNYFTAAGLNDRSSQLSGLLDGMSNAVQTINAASKGIDGITKLVQSLQSTLKQAQADAATNRPTKSGTALTAAGDKNGALSVKDVVLNKALGGAAAVTADYTANPQVAGDLGGNFGANTALSISATDSTGNVTSFVSTSLTATSTVRDLVNEVNKSGIATASVDDTGKLVVTGTGSGTLKVGLGTGSGAATALSNAQSATLNSNATIGLALTDASAGISASSNSTVRSNLVKQFNDLRDQVDQMAKDAGFNGTNLLDGNKLSVVFNEKTGSAQNKMDVQGQTVTSANLGIQQMSNGASAGKTNIQDDTSLQAASDGLTSALSSLRGMASTFGSNLSVVQARQDFTKSMIDTLSTGADNLVNADQNQEAATLLALQTRQQLSQTSLSLSNQADQGILRLF</sequence>
<protein>
    <submittedName>
        <fullName evidence="5">Flagellin</fullName>
    </submittedName>
</protein>
<organism evidence="5">
    <name type="scientific">Alsobacter sp. KACC 23698</name>
    <dbReference type="NCBI Taxonomy" id="3149229"/>
    <lineage>
        <taxon>Bacteria</taxon>
        <taxon>Pseudomonadati</taxon>
        <taxon>Pseudomonadota</taxon>
        <taxon>Alphaproteobacteria</taxon>
        <taxon>Hyphomicrobiales</taxon>
        <taxon>Alsobacteraceae</taxon>
        <taxon>Alsobacter</taxon>
    </lineage>
</organism>
<evidence type="ECO:0000259" key="4">
    <source>
        <dbReference type="Pfam" id="PF00669"/>
    </source>
</evidence>
<feature type="domain" description="Flagellin N-terminal" evidence="4">
    <location>
        <begin position="10"/>
        <end position="104"/>
    </location>
</feature>
<dbReference type="GO" id="GO:0009288">
    <property type="term" value="C:bacterial-type flagellum"/>
    <property type="evidence" value="ECO:0007669"/>
    <property type="project" value="UniProtKB-SubCell"/>
</dbReference>
<dbReference type="GO" id="GO:0005198">
    <property type="term" value="F:structural molecule activity"/>
    <property type="evidence" value="ECO:0007669"/>
    <property type="project" value="UniProtKB-UniRule"/>
</dbReference>
<keyword evidence="5" id="KW-0969">Cilium</keyword>
<keyword evidence="5" id="KW-0282">Flagellum</keyword>
<comment type="subcellular location">
    <subcellularLocation>
        <location evidence="1">Bacterial flagellum</location>
    </subcellularLocation>
</comment>
<proteinExistence type="inferred from homology"/>
<dbReference type="Pfam" id="PF00669">
    <property type="entry name" value="Flagellin_N"/>
    <property type="match status" value="1"/>
</dbReference>
<dbReference type="RefSeq" id="WP_406857157.1">
    <property type="nucleotide sequence ID" value="NZ_CP157484.1"/>
</dbReference>
<accession>A0AAU7JJ36</accession>
<dbReference type="AlphaFoldDB" id="A0AAU7JJ36"/>
<evidence type="ECO:0000256" key="1">
    <source>
        <dbReference type="ARBA" id="ARBA00004365"/>
    </source>
</evidence>
<keyword evidence="5" id="KW-0966">Cell projection</keyword>
<dbReference type="SUPFAM" id="SSF64518">
    <property type="entry name" value="Phase 1 flagellin"/>
    <property type="match status" value="2"/>
</dbReference>
<dbReference type="InterPro" id="IPR001029">
    <property type="entry name" value="Flagellin_N"/>
</dbReference>